<evidence type="ECO:0000313" key="2">
    <source>
        <dbReference type="Proteomes" id="UP001497453"/>
    </source>
</evidence>
<accession>A0ABP1CNS9</accession>
<sequence>MRFSLVPLSLTGDDVVLNCHTRHGKEESTFLKHTPNTCVFATYPQSLETLSIIVLGSIQVEVTNKMGVTQWDVVAHVDQALDHALTFAELFEIYQTYRDADAAVISPHSLRLSQRYDCWTIYPNGPTILYRSGSIRPASTTELE</sequence>
<dbReference type="EMBL" id="OZ037944">
    <property type="protein sequence ID" value="CAL1697320.1"/>
    <property type="molecule type" value="Genomic_DNA"/>
</dbReference>
<gene>
    <name evidence="1" type="ORF">GFSPODELE1_LOCUS1598</name>
</gene>
<proteinExistence type="predicted"/>
<keyword evidence="2" id="KW-1185">Reference proteome</keyword>
<name>A0ABP1CNS9_9APHY</name>
<evidence type="ECO:0000313" key="1">
    <source>
        <dbReference type="EMBL" id="CAL1697320.1"/>
    </source>
</evidence>
<dbReference type="Proteomes" id="UP001497453">
    <property type="component" value="Chromosome 1"/>
</dbReference>
<reference evidence="2" key="1">
    <citation type="submission" date="2024-04" db="EMBL/GenBank/DDBJ databases">
        <authorList>
            <person name="Shaw F."/>
            <person name="Minotto A."/>
        </authorList>
    </citation>
    <scope>NUCLEOTIDE SEQUENCE [LARGE SCALE GENOMIC DNA]</scope>
</reference>
<organism evidence="1 2">
    <name type="scientific">Somion occarium</name>
    <dbReference type="NCBI Taxonomy" id="3059160"/>
    <lineage>
        <taxon>Eukaryota</taxon>
        <taxon>Fungi</taxon>
        <taxon>Dikarya</taxon>
        <taxon>Basidiomycota</taxon>
        <taxon>Agaricomycotina</taxon>
        <taxon>Agaricomycetes</taxon>
        <taxon>Polyporales</taxon>
        <taxon>Cerrenaceae</taxon>
        <taxon>Somion</taxon>
    </lineage>
</organism>
<protein>
    <submittedName>
        <fullName evidence="1">Uncharacterized protein</fullName>
    </submittedName>
</protein>